<evidence type="ECO:0000256" key="2">
    <source>
        <dbReference type="ARBA" id="ARBA00006569"/>
    </source>
</evidence>
<dbReference type="InterPro" id="IPR009071">
    <property type="entry name" value="HMG_box_dom"/>
</dbReference>
<dbReference type="InterPro" id="IPR024940">
    <property type="entry name" value="TCF/LEF"/>
</dbReference>
<evidence type="ECO:0000313" key="12">
    <source>
        <dbReference type="Ensembl" id="ENSONIP00000040186.1"/>
    </source>
</evidence>
<dbReference type="GO" id="GO:0000978">
    <property type="term" value="F:RNA polymerase II cis-regulatory region sequence-specific DNA binding"/>
    <property type="evidence" value="ECO:0007669"/>
    <property type="project" value="TreeGrafter"/>
</dbReference>
<reference evidence="13" key="1">
    <citation type="submission" date="2012-01" db="EMBL/GenBank/DDBJ databases">
        <title>The Genome Sequence of Oreochromis niloticus (Nile Tilapia).</title>
        <authorList>
            <consortium name="Broad Institute Genome Assembly Team"/>
            <consortium name="Broad Institute Sequencing Platform"/>
            <person name="Di Palma F."/>
            <person name="Johnson J."/>
            <person name="Lander E.S."/>
            <person name="Lindblad-Toh K."/>
        </authorList>
    </citation>
    <scope>NUCLEOTIDE SEQUENCE [LARGE SCALE GENOMIC DNA]</scope>
</reference>
<evidence type="ECO:0000256" key="3">
    <source>
        <dbReference type="ARBA" id="ARBA00022687"/>
    </source>
</evidence>
<dbReference type="GO" id="GO:0000981">
    <property type="term" value="F:DNA-binding transcription factor activity, RNA polymerase II-specific"/>
    <property type="evidence" value="ECO:0007669"/>
    <property type="project" value="TreeGrafter"/>
</dbReference>
<dbReference type="GeneID" id="100693117"/>
<feature type="compositionally biased region" description="Polar residues" evidence="10">
    <location>
        <begin position="501"/>
        <end position="510"/>
    </location>
</feature>
<dbReference type="Pfam" id="PF00505">
    <property type="entry name" value="HMG_box"/>
    <property type="match status" value="1"/>
</dbReference>
<protein>
    <submittedName>
        <fullName evidence="12">Transcription factor 7-like 1-B</fullName>
    </submittedName>
</protein>
<feature type="compositionally biased region" description="Polar residues" evidence="10">
    <location>
        <begin position="718"/>
        <end position="740"/>
    </location>
</feature>
<dbReference type="GO" id="GO:0000785">
    <property type="term" value="C:chromatin"/>
    <property type="evidence" value="ECO:0007669"/>
    <property type="project" value="TreeGrafter"/>
</dbReference>
<dbReference type="InterPro" id="IPR036910">
    <property type="entry name" value="HMG_box_dom_sf"/>
</dbReference>
<evidence type="ECO:0000256" key="1">
    <source>
        <dbReference type="ARBA" id="ARBA00004123"/>
    </source>
</evidence>
<dbReference type="GO" id="GO:0060070">
    <property type="term" value="P:canonical Wnt signaling pathway"/>
    <property type="evidence" value="ECO:0007669"/>
    <property type="project" value="TreeGrafter"/>
</dbReference>
<evidence type="ECO:0000256" key="10">
    <source>
        <dbReference type="SAM" id="MobiDB-lite"/>
    </source>
</evidence>
<sequence length="748" mass="82077">MDIREENNHISETMQSEEAPSTSEDAAVDILGQTSYPLPPPPFPTGIPAPPQPASDPQTGGFVSNILPEPAPPVHQQLVPLMGSGPAHLYSQPATDRQGQLRHPKLNVVGIPDNMRQYVHPVGELHDVPLWDFVTPPPPSNPQLPPSFPTGAPAQSSLDPWTGRFLSHTLLEPAPPVSQQLVPLILTNTATVPAHLYSQPGTDRQGQLRHPEHNALGIPDNMRQYVRPAGELHDVPLWDFVTPPPPSNPQLPPPFPTGAPTQSALDPWTGRFLSHTLLEPAPPVSQQLVPLILTNTATVPAHLYSQPGTDRQGQLRHPEHNVVGIPDNMRQYVHPVGELHDVPVRDFVVPAPPSNISTPKKRKCEARQYEDRLYIKKPPNAFMLYLKEQRPKVMAELNTTGSAAINAVVGKRWRSLSKDQQAKYFDQAETESCRHATEHPDWSTKENYGKKRKRTRNRTSSTASASEPKQEAQQAKRLCVTPAQTQPSSSYSVVKEPLKQPQRQPTVTNLPHQQSACVQLQNTQTTADAPVCQVNPVLPASHMDFSASASLASSAPVQLQKEAPFVSDTNEALLSVVEQLDPLLTSEQFQQPSSPLIGPQLSQTSLASPVYCALSTLYASPDTFFKNQKEPIGFADIQHDIWPILPVTPQPDTLSCSNTPKYSPISPFSLENSSPSKLLDSFVAPTECQPMSPVFSETAKYMMSLLNDLEPGPFAQHLQPSSPQAGWSSPESDQSCRPPNHSFLQTLY</sequence>
<keyword evidence="6" id="KW-0010">Activator</keyword>
<reference evidence="12" key="2">
    <citation type="submission" date="2025-08" db="UniProtKB">
        <authorList>
            <consortium name="Ensembl"/>
        </authorList>
    </citation>
    <scope>IDENTIFICATION</scope>
</reference>
<feature type="domain" description="HMG box" evidence="11">
    <location>
        <begin position="375"/>
        <end position="443"/>
    </location>
</feature>
<keyword evidence="7" id="KW-0804">Transcription</keyword>
<dbReference type="PANTHER" id="PTHR10373:SF38">
    <property type="entry name" value="PROTEIN PANGOLIN, ISOFORM J"/>
    <property type="match status" value="1"/>
</dbReference>
<dbReference type="SUPFAM" id="SSF47095">
    <property type="entry name" value="HMG-box"/>
    <property type="match status" value="1"/>
</dbReference>
<dbReference type="FunFam" id="1.10.30.10:FF:000001">
    <property type="entry name" value="transcription factor 7 isoform X2"/>
    <property type="match status" value="1"/>
</dbReference>
<dbReference type="PANTHER" id="PTHR10373">
    <property type="entry name" value="TRANSCRIPTION FACTOR 7 FAMILY MEMBER"/>
    <property type="match status" value="1"/>
</dbReference>
<evidence type="ECO:0000256" key="4">
    <source>
        <dbReference type="ARBA" id="ARBA00023015"/>
    </source>
</evidence>
<evidence type="ECO:0000256" key="9">
    <source>
        <dbReference type="PROSITE-ProRule" id="PRU00267"/>
    </source>
</evidence>
<dbReference type="GeneTree" id="ENSGT00940000157038"/>
<feature type="compositionally biased region" description="Pro residues" evidence="10">
    <location>
        <begin position="136"/>
        <end position="148"/>
    </location>
</feature>
<keyword evidence="13" id="KW-1185">Reference proteome</keyword>
<evidence type="ECO:0000256" key="6">
    <source>
        <dbReference type="ARBA" id="ARBA00023159"/>
    </source>
</evidence>
<keyword evidence="5 9" id="KW-0238">DNA-binding</keyword>
<feature type="region of interest" description="Disordered" evidence="10">
    <location>
        <begin position="712"/>
        <end position="740"/>
    </location>
</feature>
<feature type="compositionally biased region" description="Basic and acidic residues" evidence="10">
    <location>
        <begin position="431"/>
        <end position="449"/>
    </location>
</feature>
<dbReference type="GO" id="GO:1990907">
    <property type="term" value="C:beta-catenin-TCF complex"/>
    <property type="evidence" value="ECO:0007669"/>
    <property type="project" value="TreeGrafter"/>
</dbReference>
<dbReference type="RefSeq" id="XP_025766018.1">
    <property type="nucleotide sequence ID" value="XM_025910233.1"/>
</dbReference>
<proteinExistence type="inferred from homology"/>
<reference evidence="12" key="3">
    <citation type="submission" date="2025-09" db="UniProtKB">
        <authorList>
            <consortium name="Ensembl"/>
        </authorList>
    </citation>
    <scope>IDENTIFICATION</scope>
</reference>
<dbReference type="KEGG" id="onl:100693117"/>
<evidence type="ECO:0000259" key="11">
    <source>
        <dbReference type="PROSITE" id="PS50118"/>
    </source>
</evidence>
<keyword evidence="4" id="KW-0805">Transcription regulation</keyword>
<keyword evidence="3" id="KW-0879">Wnt signaling pathway</keyword>
<dbReference type="Gene3D" id="1.10.30.10">
    <property type="entry name" value="High mobility group box domain"/>
    <property type="match status" value="1"/>
</dbReference>
<dbReference type="Proteomes" id="UP000005207">
    <property type="component" value="Linkage group LG9"/>
</dbReference>
<feature type="compositionally biased region" description="Polar residues" evidence="10">
    <location>
        <begin position="482"/>
        <end position="492"/>
    </location>
</feature>
<evidence type="ECO:0000256" key="8">
    <source>
        <dbReference type="ARBA" id="ARBA00023242"/>
    </source>
</evidence>
<comment type="subcellular location">
    <subcellularLocation>
        <location evidence="1">Nucleus</location>
    </subcellularLocation>
</comment>
<dbReference type="OrthoDB" id="8858797at2759"/>
<feature type="region of interest" description="Disordered" evidence="10">
    <location>
        <begin position="1"/>
        <end position="60"/>
    </location>
</feature>
<feature type="DNA-binding region" description="HMG box" evidence="9">
    <location>
        <begin position="375"/>
        <end position="443"/>
    </location>
</feature>
<keyword evidence="8 9" id="KW-0539">Nucleus</keyword>
<feature type="region of interest" description="Disordered" evidence="10">
    <location>
        <begin position="136"/>
        <end position="156"/>
    </location>
</feature>
<dbReference type="SMART" id="SM00398">
    <property type="entry name" value="HMG"/>
    <property type="match status" value="1"/>
</dbReference>
<dbReference type="Ensembl" id="ENSONIT00000064523.1">
    <property type="protein sequence ID" value="ENSONIP00000040186.1"/>
    <property type="gene ID" value="ENSONIG00000035480.1"/>
</dbReference>
<organism evidence="12 13">
    <name type="scientific">Oreochromis niloticus</name>
    <name type="common">Nile tilapia</name>
    <name type="synonym">Tilapia nilotica</name>
    <dbReference type="NCBI Taxonomy" id="8128"/>
    <lineage>
        <taxon>Eukaryota</taxon>
        <taxon>Metazoa</taxon>
        <taxon>Chordata</taxon>
        <taxon>Craniata</taxon>
        <taxon>Vertebrata</taxon>
        <taxon>Euteleostomi</taxon>
        <taxon>Actinopterygii</taxon>
        <taxon>Neopterygii</taxon>
        <taxon>Teleostei</taxon>
        <taxon>Neoteleostei</taxon>
        <taxon>Acanthomorphata</taxon>
        <taxon>Ovalentaria</taxon>
        <taxon>Cichlomorphae</taxon>
        <taxon>Cichliformes</taxon>
        <taxon>Cichlidae</taxon>
        <taxon>African cichlids</taxon>
        <taxon>Pseudocrenilabrinae</taxon>
        <taxon>Oreochromini</taxon>
        <taxon>Oreochromis</taxon>
    </lineage>
</organism>
<comment type="similarity">
    <text evidence="2">Belongs to the TCF/LEF family.</text>
</comment>
<dbReference type="RefSeq" id="XP_025766019.1">
    <property type="nucleotide sequence ID" value="XM_025910234.1"/>
</dbReference>
<evidence type="ECO:0000313" key="13">
    <source>
        <dbReference type="Proteomes" id="UP000005207"/>
    </source>
</evidence>
<dbReference type="RefSeq" id="XP_019218759.1">
    <property type="nucleotide sequence ID" value="XM_019363214.2"/>
</dbReference>
<name>A0A669C0L3_ORENI</name>
<dbReference type="InParanoid" id="A0A669C0L3"/>
<evidence type="ECO:0000256" key="5">
    <source>
        <dbReference type="ARBA" id="ARBA00023125"/>
    </source>
</evidence>
<gene>
    <name evidence="12" type="primary">LOC100693117</name>
</gene>
<feature type="compositionally biased region" description="Pro residues" evidence="10">
    <location>
        <begin position="37"/>
        <end position="54"/>
    </location>
</feature>
<dbReference type="AlphaFoldDB" id="A0A669C0L3"/>
<feature type="region of interest" description="Disordered" evidence="10">
    <location>
        <begin position="430"/>
        <end position="510"/>
    </location>
</feature>
<feature type="compositionally biased region" description="Polar residues" evidence="10">
    <location>
        <begin position="10"/>
        <end position="24"/>
    </location>
</feature>
<dbReference type="PROSITE" id="PS50118">
    <property type="entry name" value="HMG_BOX_2"/>
    <property type="match status" value="1"/>
</dbReference>
<evidence type="ECO:0000256" key="7">
    <source>
        <dbReference type="ARBA" id="ARBA00023163"/>
    </source>
</evidence>
<accession>A0A669C0L3</accession>